<sequence>MNSTYILAICSMVILSSCNTSSKKVTDTSDYNRYLDLADNKNMMDAQKDFDFWTTKAEEAYNPYSYSSQIANTYATMFAATGKIDYLKLAEKNLIELNEVNNYKSSGALKSLAANYISQHKFKEALQLLTTAELNGDNLEGTQKMLFDVHLELGNYKLAKSYLEGFENMSDFDYLIRLAKWSDHQGNLDAAITYLEKAKAVAESSNLKGVKQWAYTNLADFYGHAGRINDSYNHFLMALELDPNDAYAKKGIAWIIYSHEKNPDEALRILNTVMKDYHAPDYYLLKAQIYEFKGDMAAKAEQLALYNNAVKNEAYGDMYNYYNVQLYTQENQNLQEAIAIAKIEVDNRPTPHSYDLLAWSYFKNGQLKEALALTKKYVLEQTSEPMAIYHSAEILKAAGDLEKVKELKPDLVSSAYELGPIMAKKVSQL</sequence>
<keyword evidence="3" id="KW-1185">Reference proteome</keyword>
<dbReference type="Proteomes" id="UP000248987">
    <property type="component" value="Unassembled WGS sequence"/>
</dbReference>
<feature type="repeat" description="TPR" evidence="1">
    <location>
        <begin position="212"/>
        <end position="245"/>
    </location>
</feature>
<accession>A0A1A7R1D1</accession>
<dbReference type="PROSITE" id="PS50005">
    <property type="entry name" value="TPR"/>
    <property type="match status" value="1"/>
</dbReference>
<evidence type="ECO:0000313" key="2">
    <source>
        <dbReference type="EMBL" id="RAJ27871.1"/>
    </source>
</evidence>
<dbReference type="InterPro" id="IPR019734">
    <property type="entry name" value="TPR_rpt"/>
</dbReference>
<evidence type="ECO:0000256" key="1">
    <source>
        <dbReference type="PROSITE-ProRule" id="PRU00339"/>
    </source>
</evidence>
<comment type="caution">
    <text evidence="2">The sequence shown here is derived from an EMBL/GenBank/DDBJ whole genome shotgun (WGS) entry which is preliminary data.</text>
</comment>
<proteinExistence type="predicted"/>
<keyword evidence="1" id="KW-0802">TPR repeat</keyword>
<organism evidence="2 3">
    <name type="scientific">Gelidibacter algens</name>
    <dbReference type="NCBI Taxonomy" id="49280"/>
    <lineage>
        <taxon>Bacteria</taxon>
        <taxon>Pseudomonadati</taxon>
        <taxon>Bacteroidota</taxon>
        <taxon>Flavobacteriia</taxon>
        <taxon>Flavobacteriales</taxon>
        <taxon>Flavobacteriaceae</taxon>
        <taxon>Gelidibacter</taxon>
    </lineage>
</organism>
<name>A0A1A7R1D1_9FLAO</name>
<dbReference type="InterPro" id="IPR011990">
    <property type="entry name" value="TPR-like_helical_dom_sf"/>
</dbReference>
<evidence type="ECO:0000313" key="3">
    <source>
        <dbReference type="Proteomes" id="UP000248987"/>
    </source>
</evidence>
<dbReference type="AlphaFoldDB" id="A0A1A7R1D1"/>
<dbReference type="EMBL" id="QLLQ01000001">
    <property type="protein sequence ID" value="RAJ27871.1"/>
    <property type="molecule type" value="Genomic_DNA"/>
</dbReference>
<dbReference type="Gene3D" id="1.25.40.10">
    <property type="entry name" value="Tetratricopeptide repeat domain"/>
    <property type="match status" value="1"/>
</dbReference>
<gene>
    <name evidence="2" type="ORF">LX77_00445</name>
</gene>
<dbReference type="STRING" id="49280.A9996_09105"/>
<protein>
    <submittedName>
        <fullName evidence="2">Tetratricopeptide repeat protein</fullName>
    </submittedName>
</protein>
<dbReference type="SUPFAM" id="SSF48452">
    <property type="entry name" value="TPR-like"/>
    <property type="match status" value="3"/>
</dbReference>
<dbReference type="SMART" id="SM00028">
    <property type="entry name" value="TPR"/>
    <property type="match status" value="4"/>
</dbReference>
<reference evidence="2 3" key="1">
    <citation type="submission" date="2018-06" db="EMBL/GenBank/DDBJ databases">
        <title>Genomic Encyclopedia of Archaeal and Bacterial Type Strains, Phase II (KMG-II): from individual species to whole genera.</title>
        <authorList>
            <person name="Goeker M."/>
        </authorList>
    </citation>
    <scope>NUCLEOTIDE SEQUENCE [LARGE SCALE GENOMIC DNA]</scope>
    <source>
        <strain evidence="2 3">DSM 12408</strain>
    </source>
</reference>
<dbReference type="OrthoDB" id="1399920at2"/>
<dbReference type="RefSeq" id="WP_066433622.1">
    <property type="nucleotide sequence ID" value="NZ_LZRN01000015.1"/>
</dbReference>